<dbReference type="KEGG" id="lch:Lcho_0648"/>
<dbReference type="HOGENOM" id="CLU_011447_2_0_4"/>
<dbReference type="STRING" id="395495.Lcho_0648"/>
<protein>
    <submittedName>
        <fullName evidence="6">Polysaccharide export protein</fullName>
    </submittedName>
</protein>
<name>B1XZS7_LEPCP</name>
<dbReference type="InterPro" id="IPR049712">
    <property type="entry name" value="Poly_export"/>
</dbReference>
<dbReference type="eggNOG" id="COG1596">
    <property type="taxonomic scope" value="Bacteria"/>
</dbReference>
<dbReference type="RefSeq" id="WP_012345685.1">
    <property type="nucleotide sequence ID" value="NC_010524.1"/>
</dbReference>
<dbReference type="Proteomes" id="UP000001693">
    <property type="component" value="Chromosome"/>
</dbReference>
<feature type="region of interest" description="Disordered" evidence="2">
    <location>
        <begin position="49"/>
        <end position="81"/>
    </location>
</feature>
<dbReference type="InterPro" id="IPR003715">
    <property type="entry name" value="Poly_export_N"/>
</dbReference>
<dbReference type="PANTHER" id="PTHR33619:SF3">
    <property type="entry name" value="POLYSACCHARIDE EXPORT PROTEIN GFCE-RELATED"/>
    <property type="match status" value="1"/>
</dbReference>
<evidence type="ECO:0000313" key="7">
    <source>
        <dbReference type="Proteomes" id="UP000001693"/>
    </source>
</evidence>
<feature type="domain" description="Soluble ligand binding" evidence="5">
    <location>
        <begin position="302"/>
        <end position="350"/>
    </location>
</feature>
<dbReference type="Gene3D" id="3.30.1950.10">
    <property type="entry name" value="wza like domain"/>
    <property type="match status" value="1"/>
</dbReference>
<keyword evidence="7" id="KW-1185">Reference proteome</keyword>
<dbReference type="EMBL" id="CP001013">
    <property type="protein sequence ID" value="ACB32923.1"/>
    <property type="molecule type" value="Genomic_DNA"/>
</dbReference>
<proteinExistence type="predicted"/>
<evidence type="ECO:0000259" key="4">
    <source>
        <dbReference type="Pfam" id="PF02563"/>
    </source>
</evidence>
<feature type="compositionally biased region" description="Low complexity" evidence="2">
    <location>
        <begin position="56"/>
        <end position="65"/>
    </location>
</feature>
<organism evidence="6 7">
    <name type="scientific">Leptothrix cholodnii (strain ATCC 51168 / LMG 8142 / SP-6)</name>
    <name type="common">Leptothrix discophora (strain SP-6)</name>
    <dbReference type="NCBI Taxonomy" id="395495"/>
    <lineage>
        <taxon>Bacteria</taxon>
        <taxon>Pseudomonadati</taxon>
        <taxon>Pseudomonadota</taxon>
        <taxon>Betaproteobacteria</taxon>
        <taxon>Burkholderiales</taxon>
        <taxon>Sphaerotilaceae</taxon>
        <taxon>Leptothrix</taxon>
    </lineage>
</organism>
<evidence type="ECO:0000259" key="5">
    <source>
        <dbReference type="Pfam" id="PF10531"/>
    </source>
</evidence>
<dbReference type="InterPro" id="IPR019554">
    <property type="entry name" value="Soluble_ligand-bd"/>
</dbReference>
<evidence type="ECO:0000256" key="3">
    <source>
        <dbReference type="SAM" id="SignalP"/>
    </source>
</evidence>
<feature type="chain" id="PRO_5005661893" evidence="3">
    <location>
        <begin position="27"/>
        <end position="779"/>
    </location>
</feature>
<feature type="domain" description="Soluble ligand binding" evidence="5">
    <location>
        <begin position="523"/>
        <end position="558"/>
    </location>
</feature>
<evidence type="ECO:0000313" key="6">
    <source>
        <dbReference type="EMBL" id="ACB32923.1"/>
    </source>
</evidence>
<dbReference type="Gene3D" id="3.10.560.10">
    <property type="entry name" value="Outer membrane lipoprotein wza domain like"/>
    <property type="match status" value="4"/>
</dbReference>
<feature type="domain" description="Polysaccharide export protein N-terminal" evidence="4">
    <location>
        <begin position="138"/>
        <end position="212"/>
    </location>
</feature>
<feature type="signal peptide" evidence="3">
    <location>
        <begin position="1"/>
        <end position="26"/>
    </location>
</feature>
<sequence length="779" mass="83133" precursor="true">MPMFRSHLSLALVSALMCTTSPPAWSQGISGGAPAAVGGTAIGGGVGAGSAGAAGSGATPGATSVPTIDNSGQLSPDAPRPAELEVRADPGTGIVRVPLATNEFQRFVYSATGQQLPVFGQRYFDEAERTFAPVDRVPVPVDYVLGPGDELYIRAWGSIDVDYRATLDRNGQINIPRVGSIGVAGLKAGEVEGHLRSQVGRVFKNFSLNVTLGQLRSVQVFVVGQARKPGSYTVSSLSTLVNVVFASGGPGPNGSMRRVQLKRDGKVVSELDLYDFLVRGSKTSDARLLPGDVIVFNPAGPRVAVTGSLDIPAIYELKAGGETIADVLAYGGGTTASTNLASAQLERIDSSNPGAPRVVSTVELASAVGQARLRDGDILTLFGVAPRFANAVTLRGNVAAPLRYPFTPGMRISQLIPDREALITPDYYVRKNKLVQFTESRDVSAAKLERDVRNLLDEPNWEYAAIERLNTDRVAMELIPFNLGKAVIDRDPAHDLVLQPGDVITIFGRADIRNPVSSQTRLVRVQGEVRAPGIYQIRAGETLPQLLERVGGVTTEAYVFGTEFAREETRRQQQLALDEAVTRLEAQLASEAASTAASLSATDSQSAAALRIAQGEAAKAQLRKLKTMKASGRISLELPTTAFGTADLPGLQLEDGDRVTIPAKPAFVFAVGAVANNNALLWRSGRRVSDYLDVAGVDADADFDNLFVVRADGTVIHSSRRGWFSNIEKVEMMPGDTLVVPGKTNRETFWASFTRGLKDWSQIFYQFGLSAAAIKTLRN</sequence>
<dbReference type="GO" id="GO:0015159">
    <property type="term" value="F:polysaccharide transmembrane transporter activity"/>
    <property type="evidence" value="ECO:0007669"/>
    <property type="project" value="InterPro"/>
</dbReference>
<evidence type="ECO:0000256" key="1">
    <source>
        <dbReference type="ARBA" id="ARBA00022729"/>
    </source>
</evidence>
<dbReference type="PANTHER" id="PTHR33619">
    <property type="entry name" value="POLYSACCHARIDE EXPORT PROTEIN GFCE-RELATED"/>
    <property type="match status" value="1"/>
</dbReference>
<keyword evidence="1 3" id="KW-0732">Signal</keyword>
<reference evidence="6 7" key="1">
    <citation type="submission" date="2008-03" db="EMBL/GenBank/DDBJ databases">
        <title>Complete sequence of Leptothrix cholodnii SP-6.</title>
        <authorList>
            <consortium name="US DOE Joint Genome Institute"/>
            <person name="Copeland A."/>
            <person name="Lucas S."/>
            <person name="Lapidus A."/>
            <person name="Glavina del Rio T."/>
            <person name="Dalin E."/>
            <person name="Tice H."/>
            <person name="Bruce D."/>
            <person name="Goodwin L."/>
            <person name="Pitluck S."/>
            <person name="Chertkov O."/>
            <person name="Brettin T."/>
            <person name="Detter J.C."/>
            <person name="Han C."/>
            <person name="Kuske C.R."/>
            <person name="Schmutz J."/>
            <person name="Larimer F."/>
            <person name="Land M."/>
            <person name="Hauser L."/>
            <person name="Kyrpides N."/>
            <person name="Lykidis A."/>
            <person name="Emerson D."/>
            <person name="Richardson P."/>
        </authorList>
    </citation>
    <scope>NUCLEOTIDE SEQUENCE [LARGE SCALE GENOMIC DNA]</scope>
    <source>
        <strain evidence="7">ATCC 51168 / LMG 8142 / SP-6</strain>
    </source>
</reference>
<dbReference type="Pfam" id="PF02563">
    <property type="entry name" value="Poly_export"/>
    <property type="match status" value="1"/>
</dbReference>
<feature type="domain" description="Soluble ligand binding" evidence="5">
    <location>
        <begin position="220"/>
        <end position="267"/>
    </location>
</feature>
<dbReference type="Pfam" id="PF10531">
    <property type="entry name" value="SLBB"/>
    <property type="match status" value="3"/>
</dbReference>
<evidence type="ECO:0000256" key="2">
    <source>
        <dbReference type="SAM" id="MobiDB-lite"/>
    </source>
</evidence>
<dbReference type="AlphaFoldDB" id="B1XZS7"/>
<accession>B1XZS7</accession>
<gene>
    <name evidence="6" type="ordered locus">Lcho_0648</name>
</gene>